<feature type="compositionally biased region" description="Basic and acidic residues" evidence="1">
    <location>
        <begin position="1"/>
        <end position="11"/>
    </location>
</feature>
<sequence length="62" mass="6703">MVAEPFTRDAKTPQAGQARADASAVARWTRRPPSSHRSTRMTDTPSRSSNNVVSLTKPVAPP</sequence>
<comment type="caution">
    <text evidence="2">The sequence shown here is derived from an EMBL/GenBank/DDBJ whole genome shotgun (WGS) entry which is preliminary data.</text>
</comment>
<dbReference type="EMBL" id="BAAAGU010000104">
    <property type="protein sequence ID" value="GAA0671654.1"/>
    <property type="molecule type" value="Genomic_DNA"/>
</dbReference>
<organism evidence="2 3">
    <name type="scientific">Streptomyces thermocarboxydovorans</name>
    <dbReference type="NCBI Taxonomy" id="59298"/>
    <lineage>
        <taxon>Bacteria</taxon>
        <taxon>Bacillati</taxon>
        <taxon>Actinomycetota</taxon>
        <taxon>Actinomycetes</taxon>
        <taxon>Kitasatosporales</taxon>
        <taxon>Streptomycetaceae</taxon>
        <taxon>Streptomyces</taxon>
    </lineage>
</organism>
<gene>
    <name evidence="2" type="ORF">GCM10009535_59240</name>
</gene>
<evidence type="ECO:0000313" key="3">
    <source>
        <dbReference type="Proteomes" id="UP001500724"/>
    </source>
</evidence>
<feature type="region of interest" description="Disordered" evidence="1">
    <location>
        <begin position="1"/>
        <end position="62"/>
    </location>
</feature>
<proteinExistence type="predicted"/>
<name>A0ABN1HX40_9ACTN</name>
<dbReference type="Proteomes" id="UP001500724">
    <property type="component" value="Unassembled WGS sequence"/>
</dbReference>
<keyword evidence="3" id="KW-1185">Reference proteome</keyword>
<protein>
    <submittedName>
        <fullName evidence="2">Uncharacterized protein</fullName>
    </submittedName>
</protein>
<accession>A0ABN1HX40</accession>
<evidence type="ECO:0000313" key="2">
    <source>
        <dbReference type="EMBL" id="GAA0671654.1"/>
    </source>
</evidence>
<reference evidence="2 3" key="1">
    <citation type="journal article" date="2019" name="Int. J. Syst. Evol. Microbiol.">
        <title>The Global Catalogue of Microorganisms (GCM) 10K type strain sequencing project: providing services to taxonomists for standard genome sequencing and annotation.</title>
        <authorList>
            <consortium name="The Broad Institute Genomics Platform"/>
            <consortium name="The Broad Institute Genome Sequencing Center for Infectious Disease"/>
            <person name="Wu L."/>
            <person name="Ma J."/>
        </authorList>
    </citation>
    <scope>NUCLEOTIDE SEQUENCE [LARGE SCALE GENOMIC DNA]</scope>
    <source>
        <strain evidence="2 3">JCM 10367</strain>
    </source>
</reference>
<feature type="compositionally biased region" description="Polar residues" evidence="1">
    <location>
        <begin position="43"/>
        <end position="54"/>
    </location>
</feature>
<evidence type="ECO:0000256" key="1">
    <source>
        <dbReference type="SAM" id="MobiDB-lite"/>
    </source>
</evidence>
<feature type="compositionally biased region" description="Basic residues" evidence="1">
    <location>
        <begin position="28"/>
        <end position="39"/>
    </location>
</feature>